<organism evidence="2 3">
    <name type="scientific">Halocaridina rubra</name>
    <name type="common">Hawaiian red shrimp</name>
    <dbReference type="NCBI Taxonomy" id="373956"/>
    <lineage>
        <taxon>Eukaryota</taxon>
        <taxon>Metazoa</taxon>
        <taxon>Ecdysozoa</taxon>
        <taxon>Arthropoda</taxon>
        <taxon>Crustacea</taxon>
        <taxon>Multicrustacea</taxon>
        <taxon>Malacostraca</taxon>
        <taxon>Eumalacostraca</taxon>
        <taxon>Eucarida</taxon>
        <taxon>Decapoda</taxon>
        <taxon>Pleocyemata</taxon>
        <taxon>Caridea</taxon>
        <taxon>Atyoidea</taxon>
        <taxon>Atyidae</taxon>
        <taxon>Halocaridina</taxon>
    </lineage>
</organism>
<comment type="caution">
    <text evidence="2">The sequence shown here is derived from an EMBL/GenBank/DDBJ whole genome shotgun (WGS) entry which is preliminary data.</text>
</comment>
<evidence type="ECO:0000313" key="2">
    <source>
        <dbReference type="EMBL" id="KAK7078686.1"/>
    </source>
</evidence>
<feature type="compositionally biased region" description="Basic and acidic residues" evidence="1">
    <location>
        <begin position="400"/>
        <end position="427"/>
    </location>
</feature>
<gene>
    <name evidence="2" type="ORF">SK128_008353</name>
</gene>
<protein>
    <submittedName>
        <fullName evidence="2">Uncharacterized protein</fullName>
    </submittedName>
</protein>
<dbReference type="EMBL" id="JAXCGZ010007709">
    <property type="protein sequence ID" value="KAK7078686.1"/>
    <property type="molecule type" value="Genomic_DNA"/>
</dbReference>
<evidence type="ECO:0000256" key="1">
    <source>
        <dbReference type="SAM" id="MobiDB-lite"/>
    </source>
</evidence>
<feature type="region of interest" description="Disordered" evidence="1">
    <location>
        <begin position="362"/>
        <end position="440"/>
    </location>
</feature>
<evidence type="ECO:0000313" key="3">
    <source>
        <dbReference type="Proteomes" id="UP001381693"/>
    </source>
</evidence>
<proteinExistence type="predicted"/>
<sequence length="887" mass="99152">MDELSQTPFMKPIDLQSLKDTFDMRLSEIEFENRFQNHFHEDLPPPESKTVTSFIYPSKKKKNPKIHAPSPTKPKNGDKGLYSYHLKTIQELAPILTQSATMLPKTSCTVKISLTSKNSRQSPIHRKISRTTTLASVFKLRQTSSLQLKKRPTFRRAIRRKNKSLGDLINTGNIEAPASSIANNYCKLHDEKDSPDNPTSVENTNLHLKDEPIKIQHKGQVELPNSILAPIVLNCHVSVDDKIQDSQFCISGEEGNISRILDGTCDESLKAENISYSKTDISLFKTNSFCHVKPPYTVGKSGILGHAHTDTGSSNTENFPTCSSIMKSTKYCQSQPQLQGSSSPVERNAYRTQSMPSILEESPSHLQINSNSAKDNPPRANNSPSRATNSPIQVENNPSRAEDGPSGAKDDPSQAKDSKSHSEDSPSHAKGRPTHVKDCPNDSSLCAENNLSLEECNISHGQEDSVSSLLLNNTYILQTNTKHVANDSTNEKDGLALLVGSPSSYTLGSPTRSWHSSSRIYGGTCWQQDNHSSEQYEQSVIDMDMSIRDLEIASQCSFHSSDTVPEYCKINKASEGEGWCHRHSAVLTKKNLSSYHSSYKTQQNYDNVYEEVDDYPLKNKITLPSPCPTTASSDILNNLPENISNEFENEKNSCYRKSPPQKPPRKRNIKLFGEKVTSKSYKRPSGTPRPSVRYWQCKKSSLERPSPKFNIPRIVIRVATPLQEVTNSIDKLNVHSGEEQRRGASTTPSLMSMMKNDEGCDQSFMESSADFYTPRSTMSHTEHDDEVEYIGMVSKTTDNGRHFLNDQDINDIIYVKTIAQGEKAAMSCPNVSLQEGEEEDEVIVVSPSKNSSQHNNSQHKIKEFKSSMDNPKYFHSYDDLLLILNSN</sequence>
<dbReference type="AlphaFoldDB" id="A0AAN8X9E4"/>
<reference evidence="2 3" key="1">
    <citation type="submission" date="2023-11" db="EMBL/GenBank/DDBJ databases">
        <title>Halocaridina rubra genome assembly.</title>
        <authorList>
            <person name="Smith C."/>
        </authorList>
    </citation>
    <scope>NUCLEOTIDE SEQUENCE [LARGE SCALE GENOMIC DNA]</scope>
    <source>
        <strain evidence="2">EP-1</strain>
        <tissue evidence="2">Whole</tissue>
    </source>
</reference>
<feature type="region of interest" description="Disordered" evidence="1">
    <location>
        <begin position="647"/>
        <end position="692"/>
    </location>
</feature>
<feature type="region of interest" description="Disordered" evidence="1">
    <location>
        <begin position="58"/>
        <end position="78"/>
    </location>
</feature>
<dbReference type="Proteomes" id="UP001381693">
    <property type="component" value="Unassembled WGS sequence"/>
</dbReference>
<keyword evidence="3" id="KW-1185">Reference proteome</keyword>
<feature type="compositionally biased region" description="Polar residues" evidence="1">
    <location>
        <begin position="364"/>
        <end position="399"/>
    </location>
</feature>
<accession>A0AAN8X9E4</accession>
<name>A0AAN8X9E4_HALRR</name>